<organism evidence="1 2">
    <name type="scientific">Stichopus japonicus</name>
    <name type="common">Sea cucumber</name>
    <dbReference type="NCBI Taxonomy" id="307972"/>
    <lineage>
        <taxon>Eukaryota</taxon>
        <taxon>Metazoa</taxon>
        <taxon>Echinodermata</taxon>
        <taxon>Eleutherozoa</taxon>
        <taxon>Echinozoa</taxon>
        <taxon>Holothuroidea</taxon>
        <taxon>Aspidochirotacea</taxon>
        <taxon>Aspidochirotida</taxon>
        <taxon>Stichopodidae</taxon>
        <taxon>Apostichopus</taxon>
    </lineage>
</organism>
<dbReference type="AlphaFoldDB" id="A0A2G8JWZ2"/>
<gene>
    <name evidence="1" type="ORF">BSL78_22893</name>
</gene>
<reference evidence="1 2" key="1">
    <citation type="journal article" date="2017" name="PLoS Biol.">
        <title>The sea cucumber genome provides insights into morphological evolution and visceral regeneration.</title>
        <authorList>
            <person name="Zhang X."/>
            <person name="Sun L."/>
            <person name="Yuan J."/>
            <person name="Sun Y."/>
            <person name="Gao Y."/>
            <person name="Zhang L."/>
            <person name="Li S."/>
            <person name="Dai H."/>
            <person name="Hamel J.F."/>
            <person name="Liu C."/>
            <person name="Yu Y."/>
            <person name="Liu S."/>
            <person name="Lin W."/>
            <person name="Guo K."/>
            <person name="Jin S."/>
            <person name="Xu P."/>
            <person name="Storey K.B."/>
            <person name="Huan P."/>
            <person name="Zhang T."/>
            <person name="Zhou Y."/>
            <person name="Zhang J."/>
            <person name="Lin C."/>
            <person name="Li X."/>
            <person name="Xing L."/>
            <person name="Huo D."/>
            <person name="Sun M."/>
            <person name="Wang L."/>
            <person name="Mercier A."/>
            <person name="Li F."/>
            <person name="Yang H."/>
            <person name="Xiang J."/>
        </authorList>
    </citation>
    <scope>NUCLEOTIDE SEQUENCE [LARGE SCALE GENOMIC DNA]</scope>
    <source>
        <strain evidence="1">Shaxun</strain>
        <tissue evidence="1">Muscle</tissue>
    </source>
</reference>
<comment type="caution">
    <text evidence="1">The sequence shown here is derived from an EMBL/GenBank/DDBJ whole genome shotgun (WGS) entry which is preliminary data.</text>
</comment>
<sequence>MRILSHGLTLSLEPKFPRLAKSITLLGRCYLKSVKNGNKHDKIKEILHRCDRNIRSSEVDRTENRISRITVATIAATGK</sequence>
<accession>A0A2G8JWZ2</accession>
<evidence type="ECO:0000313" key="1">
    <source>
        <dbReference type="EMBL" id="PIK40253.1"/>
    </source>
</evidence>
<keyword evidence="2" id="KW-1185">Reference proteome</keyword>
<evidence type="ECO:0000313" key="2">
    <source>
        <dbReference type="Proteomes" id="UP000230750"/>
    </source>
</evidence>
<proteinExistence type="predicted"/>
<dbReference type="Proteomes" id="UP000230750">
    <property type="component" value="Unassembled WGS sequence"/>
</dbReference>
<dbReference type="EMBL" id="MRZV01001143">
    <property type="protein sequence ID" value="PIK40253.1"/>
    <property type="molecule type" value="Genomic_DNA"/>
</dbReference>
<protein>
    <submittedName>
        <fullName evidence="1">Uncharacterized protein</fullName>
    </submittedName>
</protein>
<name>A0A2G8JWZ2_STIJA</name>